<dbReference type="Proteomes" id="UP000063434">
    <property type="component" value="Unassembled WGS sequence"/>
</dbReference>
<name>A0A109KIG2_PSEFL</name>
<comment type="caution">
    <text evidence="1">The sequence shown here is derived from an EMBL/GenBank/DDBJ whole genome shotgun (WGS) entry which is preliminary data.</text>
</comment>
<gene>
    <name evidence="1" type="ORF">PFL603g_06263</name>
</gene>
<dbReference type="AlphaFoldDB" id="A0A109KIG2"/>
<dbReference type="EMBL" id="LCYC01000064">
    <property type="protein sequence ID" value="KWV69816.1"/>
    <property type="molecule type" value="Genomic_DNA"/>
</dbReference>
<evidence type="ECO:0000313" key="1">
    <source>
        <dbReference type="EMBL" id="KWV69816.1"/>
    </source>
</evidence>
<proteinExistence type="predicted"/>
<reference evidence="1 2" key="1">
    <citation type="submission" date="2015-05" db="EMBL/GenBank/DDBJ databases">
        <title>A genomic and transcriptomic approach to investigate the blue pigment phenotype in Pseudomonas fluorescens.</title>
        <authorList>
            <person name="Andreani N.A."/>
            <person name="Cardazzo B."/>
        </authorList>
    </citation>
    <scope>NUCLEOTIDE SEQUENCE [LARGE SCALE GENOMIC DNA]</scope>
    <source>
        <strain evidence="1 2">Ps_40</strain>
    </source>
</reference>
<organism evidence="1 2">
    <name type="scientific">Pseudomonas fluorescens</name>
    <dbReference type="NCBI Taxonomy" id="294"/>
    <lineage>
        <taxon>Bacteria</taxon>
        <taxon>Pseudomonadati</taxon>
        <taxon>Pseudomonadota</taxon>
        <taxon>Gammaproteobacteria</taxon>
        <taxon>Pseudomonadales</taxon>
        <taxon>Pseudomonadaceae</taxon>
        <taxon>Pseudomonas</taxon>
    </lineage>
</organism>
<evidence type="ECO:0000313" key="2">
    <source>
        <dbReference type="Proteomes" id="UP000063434"/>
    </source>
</evidence>
<protein>
    <submittedName>
        <fullName evidence="1">Uncharacterized protein</fullName>
    </submittedName>
</protein>
<sequence>MGQAVGAAVEFAVAHPLLAVQHRHRVGARLGLGFEQVLHAAITGERAGRGVEALKQLLAFGLGQDRQAIERDVAARFQCLYHLRQGVMQVVAQAPGPLPHGREAETFTQVIHAHRHAVVGVFLGLEHLDPLPRLGHAPGLGRAVAVVEQHAEQRRGHRYAAATLGQRQGRVFMAEQLGQAPMGGAQRGQYRVFTQVDPQRQGIDKHPHGALGAFATLQAAEHHRAEHHLFTAADRAQHMGPGQVHEAGGADAGLTRLSAQAPTQPQVETHIHALIGAQVRYVGGFVDLSEHLAEKRRVVLSTQTGLGHVVAVRHGRGQGILRAQQEGLHVVLQDVQGDVVHHQMVEQQRRHYPLWFLGIHHAHQGCLAEVQAWRQRAAFNA</sequence>
<accession>A0A109KIG2</accession>